<comment type="caution">
    <text evidence="1">The sequence shown here is derived from an EMBL/GenBank/DDBJ whole genome shotgun (WGS) entry which is preliminary data.</text>
</comment>
<proteinExistence type="predicted"/>
<evidence type="ECO:0000313" key="1">
    <source>
        <dbReference type="EMBL" id="MQL87194.1"/>
    </source>
</evidence>
<keyword evidence="2" id="KW-1185">Reference proteome</keyword>
<reference evidence="1" key="1">
    <citation type="submission" date="2017-07" db="EMBL/GenBank/DDBJ databases">
        <title>Taro Niue Genome Assembly and Annotation.</title>
        <authorList>
            <person name="Atibalentja N."/>
            <person name="Keating K."/>
            <person name="Fields C.J."/>
        </authorList>
    </citation>
    <scope>NUCLEOTIDE SEQUENCE</scope>
    <source>
        <strain evidence="1">Niue_2</strain>
        <tissue evidence="1">Leaf</tissue>
    </source>
</reference>
<dbReference type="EMBL" id="NMUH01000959">
    <property type="protein sequence ID" value="MQL87194.1"/>
    <property type="molecule type" value="Genomic_DNA"/>
</dbReference>
<dbReference type="PROSITE" id="PS51257">
    <property type="entry name" value="PROKAR_LIPOPROTEIN"/>
    <property type="match status" value="1"/>
</dbReference>
<name>A0A843V068_COLES</name>
<organism evidence="1 2">
    <name type="scientific">Colocasia esculenta</name>
    <name type="common">Wild taro</name>
    <name type="synonym">Arum esculentum</name>
    <dbReference type="NCBI Taxonomy" id="4460"/>
    <lineage>
        <taxon>Eukaryota</taxon>
        <taxon>Viridiplantae</taxon>
        <taxon>Streptophyta</taxon>
        <taxon>Embryophyta</taxon>
        <taxon>Tracheophyta</taxon>
        <taxon>Spermatophyta</taxon>
        <taxon>Magnoliopsida</taxon>
        <taxon>Liliopsida</taxon>
        <taxon>Araceae</taxon>
        <taxon>Aroideae</taxon>
        <taxon>Colocasieae</taxon>
        <taxon>Colocasia</taxon>
    </lineage>
</organism>
<evidence type="ECO:0000313" key="2">
    <source>
        <dbReference type="Proteomes" id="UP000652761"/>
    </source>
</evidence>
<protein>
    <submittedName>
        <fullName evidence="1">Uncharacterized protein</fullName>
    </submittedName>
</protein>
<accession>A0A843V068</accession>
<gene>
    <name evidence="1" type="ORF">Taro_019724</name>
</gene>
<dbReference type="AlphaFoldDB" id="A0A843V068"/>
<sequence>MLIICRCLSLNTHISQMTSYSCTIITFVNTCIIFGRMA</sequence>
<dbReference type="Proteomes" id="UP000652761">
    <property type="component" value="Unassembled WGS sequence"/>
</dbReference>